<dbReference type="InterPro" id="IPR006124">
    <property type="entry name" value="Metalloenzyme"/>
</dbReference>
<evidence type="ECO:0000256" key="3">
    <source>
        <dbReference type="ARBA" id="ARBA00008819"/>
    </source>
</evidence>
<name>A0A1R1PF00_ZANCU</name>
<gene>
    <name evidence="11" type="ORF">AX774_g7078</name>
</gene>
<dbReference type="GO" id="GO:0030145">
    <property type="term" value="F:manganese ion binding"/>
    <property type="evidence" value="ECO:0007669"/>
    <property type="project" value="InterPro"/>
</dbReference>
<organism evidence="11 12">
    <name type="scientific">Zancudomyces culisetae</name>
    <name type="common">Gut fungus</name>
    <name type="synonym">Smittium culisetae</name>
    <dbReference type="NCBI Taxonomy" id="1213189"/>
    <lineage>
        <taxon>Eukaryota</taxon>
        <taxon>Fungi</taxon>
        <taxon>Fungi incertae sedis</taxon>
        <taxon>Zoopagomycota</taxon>
        <taxon>Kickxellomycotina</taxon>
        <taxon>Harpellomycetes</taxon>
        <taxon>Harpellales</taxon>
        <taxon>Legeriomycetaceae</taxon>
        <taxon>Zancudomyces</taxon>
    </lineage>
</organism>
<reference evidence="12" key="1">
    <citation type="submission" date="2017-01" db="EMBL/GenBank/DDBJ databases">
        <authorList>
            <person name="Wang Y."/>
            <person name="White M."/>
            <person name="Kvist S."/>
            <person name="Moncalvo J.-M."/>
        </authorList>
    </citation>
    <scope>NUCLEOTIDE SEQUENCE [LARGE SCALE GENOMIC DNA]</scope>
    <source>
        <strain evidence="12">COL-18-3</strain>
    </source>
</reference>
<dbReference type="SUPFAM" id="SSF53649">
    <property type="entry name" value="Alkaline phosphatase-like"/>
    <property type="match status" value="1"/>
</dbReference>
<keyword evidence="8" id="KW-0413">Isomerase</keyword>
<evidence type="ECO:0000256" key="5">
    <source>
        <dbReference type="ARBA" id="ARBA00022723"/>
    </source>
</evidence>
<dbReference type="Gene3D" id="3.40.720.10">
    <property type="entry name" value="Alkaline Phosphatase, subunit A"/>
    <property type="match status" value="1"/>
</dbReference>
<dbReference type="InterPro" id="IPR011258">
    <property type="entry name" value="BPG-indep_PGM_N"/>
</dbReference>
<evidence type="ECO:0000313" key="11">
    <source>
        <dbReference type="EMBL" id="OMH79499.1"/>
    </source>
</evidence>
<dbReference type="OrthoDB" id="1886626at2759"/>
<dbReference type="Gene3D" id="3.40.1450.10">
    <property type="entry name" value="BPG-independent phosphoglycerate mutase, domain B"/>
    <property type="match status" value="1"/>
</dbReference>
<evidence type="ECO:0000259" key="9">
    <source>
        <dbReference type="Pfam" id="PF01676"/>
    </source>
</evidence>
<dbReference type="UniPathway" id="UPA00109">
    <property type="reaction ID" value="UER00186"/>
</dbReference>
<feature type="domain" description="Metalloenzyme" evidence="9">
    <location>
        <begin position="118"/>
        <end position="309"/>
    </location>
</feature>
<dbReference type="InterPro" id="IPR005995">
    <property type="entry name" value="Pgm_bpd_ind"/>
</dbReference>
<proteinExistence type="inferred from homology"/>
<protein>
    <recommendedName>
        <fullName evidence="4">phosphoglycerate mutase (2,3-diphosphoglycerate-independent)</fullName>
        <ecNumber evidence="4">5.4.2.12</ecNumber>
    </recommendedName>
</protein>
<comment type="similarity">
    <text evidence="3">Belongs to the BPG-independent phosphoglycerate mutase family.</text>
</comment>
<dbReference type="PANTHER" id="PTHR31637">
    <property type="entry name" value="2,3-BISPHOSPHOGLYCERATE-INDEPENDENT PHOSPHOGLYCERATE MUTASE"/>
    <property type="match status" value="1"/>
</dbReference>
<feature type="domain" description="BPG-independent PGAM N-terminal" evidence="10">
    <location>
        <begin position="1"/>
        <end position="110"/>
    </location>
</feature>
<dbReference type="AlphaFoldDB" id="A0A1R1PF00"/>
<dbReference type="Pfam" id="PF01676">
    <property type="entry name" value="Metalloenzyme"/>
    <property type="match status" value="1"/>
</dbReference>
<keyword evidence="12" id="KW-1185">Reference proteome</keyword>
<keyword evidence="6" id="KW-0324">Glycolysis</keyword>
<dbReference type="GO" id="GO:0006096">
    <property type="term" value="P:glycolytic process"/>
    <property type="evidence" value="ECO:0007669"/>
    <property type="project" value="UniProtKB-UniPathway"/>
</dbReference>
<evidence type="ECO:0000256" key="6">
    <source>
        <dbReference type="ARBA" id="ARBA00023152"/>
    </source>
</evidence>
<keyword evidence="5" id="KW-0479">Metal-binding</keyword>
<dbReference type="EMBL" id="LSSK01001534">
    <property type="protein sequence ID" value="OMH79499.1"/>
    <property type="molecule type" value="Genomic_DNA"/>
</dbReference>
<dbReference type="InterPro" id="IPR017850">
    <property type="entry name" value="Alkaline_phosphatase_core_sf"/>
</dbReference>
<comment type="caution">
    <text evidence="11">The sequence shown here is derived from an EMBL/GenBank/DDBJ whole genome shotgun (WGS) entry which is preliminary data.</text>
</comment>
<dbReference type="PANTHER" id="PTHR31637:SF0">
    <property type="entry name" value="2,3-BISPHOSPHOGLYCERATE-INDEPENDENT PHOSPHOGLYCERATE MUTASE"/>
    <property type="match status" value="1"/>
</dbReference>
<sequence>MDRTRRWERIKVAFDSMTQGVGECSMDLVGTMKQRFESTEETDETLGPIISVGADQQKVGLIGDGDTVFFFNFRSDRMRFLVQAFGQRPVPIDSALPDNLDIFTMTSYKESFPFRPAFPPQSMANSLPEWLDKHGVQQCYIAESEKFAYLTFFFNGGNEQQFATENRILVQSPIAQSYEATPDMSVKDVAEVTCQALASNAYQLVVANLAAPDILAHTGNFHATCKAVEATDMAIQRIYNSCIHNNYTLIITSDHGNCEVMVDSNNNINCDHTASPVPFVVVDNDVKLLNAPDLSLCDIAPTVLHYMGHSIPPEMTGRSLLL</sequence>
<dbReference type="SUPFAM" id="SSF64158">
    <property type="entry name" value="2,3-Bisphosphoglycerate-independent phosphoglycerate mutase, substrate-binding domain"/>
    <property type="match status" value="1"/>
</dbReference>
<dbReference type="GO" id="GO:0004619">
    <property type="term" value="F:phosphoglycerate mutase activity"/>
    <property type="evidence" value="ECO:0007669"/>
    <property type="project" value="UniProtKB-EC"/>
</dbReference>
<dbReference type="InterPro" id="IPR036646">
    <property type="entry name" value="PGAM_B_sf"/>
</dbReference>
<evidence type="ECO:0000256" key="7">
    <source>
        <dbReference type="ARBA" id="ARBA00023211"/>
    </source>
</evidence>
<evidence type="ECO:0000256" key="1">
    <source>
        <dbReference type="ARBA" id="ARBA00001936"/>
    </source>
</evidence>
<evidence type="ECO:0000256" key="2">
    <source>
        <dbReference type="ARBA" id="ARBA00004798"/>
    </source>
</evidence>
<accession>A0A1R1PF00</accession>
<dbReference type="GO" id="GO:0005737">
    <property type="term" value="C:cytoplasm"/>
    <property type="evidence" value="ECO:0007669"/>
    <property type="project" value="InterPro"/>
</dbReference>
<evidence type="ECO:0000256" key="4">
    <source>
        <dbReference type="ARBA" id="ARBA00012026"/>
    </source>
</evidence>
<evidence type="ECO:0000313" key="12">
    <source>
        <dbReference type="Proteomes" id="UP000188320"/>
    </source>
</evidence>
<dbReference type="EC" id="5.4.2.12" evidence="4"/>
<comment type="pathway">
    <text evidence="2">Carbohydrate degradation; glycolysis; pyruvate from D-glyceraldehyde 3-phosphate: step 3/5.</text>
</comment>
<dbReference type="Pfam" id="PF06415">
    <property type="entry name" value="iPGM_N"/>
    <property type="match status" value="1"/>
</dbReference>
<evidence type="ECO:0000256" key="8">
    <source>
        <dbReference type="ARBA" id="ARBA00023235"/>
    </source>
</evidence>
<dbReference type="GO" id="GO:0006007">
    <property type="term" value="P:glucose catabolic process"/>
    <property type="evidence" value="ECO:0007669"/>
    <property type="project" value="InterPro"/>
</dbReference>
<keyword evidence="7" id="KW-0464">Manganese</keyword>
<dbReference type="Proteomes" id="UP000188320">
    <property type="component" value="Unassembled WGS sequence"/>
</dbReference>
<comment type="cofactor">
    <cofactor evidence="1">
        <name>Mn(2+)</name>
        <dbReference type="ChEBI" id="CHEBI:29035"/>
    </cofactor>
</comment>
<evidence type="ECO:0000259" key="10">
    <source>
        <dbReference type="Pfam" id="PF06415"/>
    </source>
</evidence>